<evidence type="ECO:0000313" key="4">
    <source>
        <dbReference type="Proteomes" id="UP000070188"/>
    </source>
</evidence>
<dbReference type="PATRIC" id="fig|1469144.10.peg.373"/>
<keyword evidence="4" id="KW-1185">Reference proteome</keyword>
<dbReference type="InterPro" id="IPR007278">
    <property type="entry name" value="DUF397"/>
</dbReference>
<comment type="caution">
    <text evidence="3">The sequence shown here is derived from an EMBL/GenBank/DDBJ whole genome shotgun (WGS) entry which is preliminary data.</text>
</comment>
<accession>A0A132MLG0</accession>
<dbReference type="Proteomes" id="UP000070188">
    <property type="component" value="Unassembled WGS sequence"/>
</dbReference>
<gene>
    <name evidence="3" type="ORF">LI90_293</name>
</gene>
<reference evidence="4" key="1">
    <citation type="submission" date="2015-04" db="EMBL/GenBank/DDBJ databases">
        <title>Physiological reanalysis, assessment of diazotrophy, and genome sequences of multiple isolates of Streptomyces thermoautotrophicus.</title>
        <authorList>
            <person name="MacKellar D.C."/>
            <person name="Lieber L."/>
            <person name="Norman J."/>
            <person name="Bolger A."/>
            <person name="Tobin C."/>
            <person name="Murray J.W."/>
            <person name="Chang R."/>
            <person name="Ford T."/>
            <person name="Nguyen P.Q."/>
            <person name="Woodward J."/>
            <person name="Permingeat H."/>
            <person name="Joshi N.S."/>
            <person name="Silver P.A."/>
            <person name="Usadel B."/>
            <person name="Rutherford A.W."/>
            <person name="Friesen M."/>
            <person name="Prell J."/>
        </authorList>
    </citation>
    <scope>NUCLEOTIDE SEQUENCE [LARGE SCALE GENOMIC DNA]</scope>
    <source>
        <strain evidence="4">H1</strain>
    </source>
</reference>
<protein>
    <recommendedName>
        <fullName evidence="2">DUF397 domain-containing protein</fullName>
    </recommendedName>
</protein>
<evidence type="ECO:0000256" key="1">
    <source>
        <dbReference type="SAM" id="MobiDB-lite"/>
    </source>
</evidence>
<dbReference type="EMBL" id="LAXD01000001">
    <property type="protein sequence ID" value="KWW98666.1"/>
    <property type="molecule type" value="Genomic_DNA"/>
</dbReference>
<proteinExistence type="predicted"/>
<feature type="region of interest" description="Disordered" evidence="1">
    <location>
        <begin position="1"/>
        <end position="25"/>
    </location>
</feature>
<dbReference type="Pfam" id="PF04149">
    <property type="entry name" value="DUF397"/>
    <property type="match status" value="1"/>
</dbReference>
<dbReference type="STRING" id="1469144.LI90_293"/>
<feature type="domain" description="DUF397" evidence="2">
    <location>
        <begin position="15"/>
        <end position="66"/>
    </location>
</feature>
<evidence type="ECO:0000313" key="3">
    <source>
        <dbReference type="EMBL" id="KWW98666.1"/>
    </source>
</evidence>
<evidence type="ECO:0000259" key="2">
    <source>
        <dbReference type="Pfam" id="PF04149"/>
    </source>
</evidence>
<name>A0A132MLG0_9ACTN</name>
<organism evidence="3 4">
    <name type="scientific">Carbonactinospora thermoautotrophica</name>
    <dbReference type="NCBI Taxonomy" id="1469144"/>
    <lineage>
        <taxon>Bacteria</taxon>
        <taxon>Bacillati</taxon>
        <taxon>Actinomycetota</taxon>
        <taxon>Actinomycetes</taxon>
        <taxon>Kitasatosporales</taxon>
        <taxon>Carbonactinosporaceae</taxon>
        <taxon>Carbonactinospora</taxon>
    </lineage>
</organism>
<dbReference type="AlphaFoldDB" id="A0A132MLG0"/>
<sequence length="74" mass="8114">MTMEQMPSPVELSRARWRKSSRSGSNNCVEVANVRGFVAVRDSKNPDGPRLVFTRSGWAAFAAGLKAGDFDRLA</sequence>